<dbReference type="InterPro" id="IPR006059">
    <property type="entry name" value="SBP"/>
</dbReference>
<dbReference type="PANTHER" id="PTHR43649:SF12">
    <property type="entry name" value="DIACETYLCHITOBIOSE BINDING PROTEIN DASA"/>
    <property type="match status" value="1"/>
</dbReference>
<feature type="non-terminal residue" evidence="1">
    <location>
        <position position="1"/>
    </location>
</feature>
<evidence type="ECO:0008006" key="2">
    <source>
        <dbReference type="Google" id="ProtNLM"/>
    </source>
</evidence>
<dbReference type="Gene3D" id="3.40.190.10">
    <property type="entry name" value="Periplasmic binding protein-like II"/>
    <property type="match status" value="1"/>
</dbReference>
<gene>
    <name evidence="1" type="ORF">S01H1_50868</name>
</gene>
<dbReference type="Pfam" id="PF01547">
    <property type="entry name" value="SBP_bac_1"/>
    <property type="match status" value="1"/>
</dbReference>
<dbReference type="SUPFAM" id="SSF53850">
    <property type="entry name" value="Periplasmic binding protein-like II"/>
    <property type="match status" value="1"/>
</dbReference>
<name>X0X0P0_9ZZZZ</name>
<proteinExistence type="predicted"/>
<protein>
    <recommendedName>
        <fullName evidence="2">Extracellular solute-binding protein</fullName>
    </recommendedName>
</protein>
<reference evidence="1" key="1">
    <citation type="journal article" date="2014" name="Front. Microbiol.">
        <title>High frequency of phylogenetically diverse reductive dehalogenase-homologous genes in deep subseafloor sedimentary metagenomes.</title>
        <authorList>
            <person name="Kawai M."/>
            <person name="Futagami T."/>
            <person name="Toyoda A."/>
            <person name="Takaki Y."/>
            <person name="Nishi S."/>
            <person name="Hori S."/>
            <person name="Arai W."/>
            <person name="Tsubouchi T."/>
            <person name="Morono Y."/>
            <person name="Uchiyama I."/>
            <person name="Ito T."/>
            <person name="Fujiyama A."/>
            <person name="Inagaki F."/>
            <person name="Takami H."/>
        </authorList>
    </citation>
    <scope>NUCLEOTIDE SEQUENCE</scope>
    <source>
        <strain evidence="1">Expedition CK06-06</strain>
    </source>
</reference>
<dbReference type="AlphaFoldDB" id="X0X0P0"/>
<sequence length="261" mass="29552">QETVEVEKIVKETVEVEKIVKETVIVEKEVAPPIEEVTEVTIQTAWFAQEEPGRDFWQRAIKLFSEKEENADLKVTLINVATSPEDMLTSIAGGTAPDIYHTYGGTTGSFDVEDLAPRGVAIELDDFMPTARYFKKEEYYPEQWEQKTWNGKVWGLPVTEGGPGCCAMSWHKRLFEAAGLDPDKGPATWEQMIDYALKLSIYDDDGNVDVEGIDPLDACGCCWPNWSWWCDSPGISEDKRTILFNQNHWGDFLELIAAIYQ</sequence>
<comment type="caution">
    <text evidence="1">The sequence shown here is derived from an EMBL/GenBank/DDBJ whole genome shotgun (WGS) entry which is preliminary data.</text>
</comment>
<dbReference type="InterPro" id="IPR050490">
    <property type="entry name" value="Bact_solute-bd_prot1"/>
</dbReference>
<dbReference type="EMBL" id="BARS01032796">
    <property type="protein sequence ID" value="GAG18571.1"/>
    <property type="molecule type" value="Genomic_DNA"/>
</dbReference>
<accession>X0X0P0</accession>
<evidence type="ECO:0000313" key="1">
    <source>
        <dbReference type="EMBL" id="GAG18571.1"/>
    </source>
</evidence>
<organism evidence="1">
    <name type="scientific">marine sediment metagenome</name>
    <dbReference type="NCBI Taxonomy" id="412755"/>
    <lineage>
        <taxon>unclassified sequences</taxon>
        <taxon>metagenomes</taxon>
        <taxon>ecological metagenomes</taxon>
    </lineage>
</organism>
<feature type="non-terminal residue" evidence="1">
    <location>
        <position position="261"/>
    </location>
</feature>
<dbReference type="PANTHER" id="PTHR43649">
    <property type="entry name" value="ARABINOSE-BINDING PROTEIN-RELATED"/>
    <property type="match status" value="1"/>
</dbReference>